<accession>A0A9P4J3I1</accession>
<dbReference type="InterPro" id="IPR051704">
    <property type="entry name" value="FAD_aromatic-hydroxylase"/>
</dbReference>
<gene>
    <name evidence="1" type="ORF">K461DRAFT_286584</name>
</gene>
<name>A0A9P4J3I1_9PEZI</name>
<dbReference type="PRINTS" id="PR00420">
    <property type="entry name" value="RNGMNOXGNASE"/>
</dbReference>
<dbReference type="EMBL" id="ML996086">
    <property type="protein sequence ID" value="KAF2152792.1"/>
    <property type="molecule type" value="Genomic_DNA"/>
</dbReference>
<reference evidence="1" key="1">
    <citation type="journal article" date="2020" name="Stud. Mycol.">
        <title>101 Dothideomycetes genomes: a test case for predicting lifestyles and emergence of pathogens.</title>
        <authorList>
            <person name="Haridas S."/>
            <person name="Albert R."/>
            <person name="Binder M."/>
            <person name="Bloem J."/>
            <person name="Labutti K."/>
            <person name="Salamov A."/>
            <person name="Andreopoulos B."/>
            <person name="Baker S."/>
            <person name="Barry K."/>
            <person name="Bills G."/>
            <person name="Bluhm B."/>
            <person name="Cannon C."/>
            <person name="Castanera R."/>
            <person name="Culley D."/>
            <person name="Daum C."/>
            <person name="Ezra D."/>
            <person name="Gonzalez J."/>
            <person name="Henrissat B."/>
            <person name="Kuo A."/>
            <person name="Liang C."/>
            <person name="Lipzen A."/>
            <person name="Lutzoni F."/>
            <person name="Magnuson J."/>
            <person name="Mondo S."/>
            <person name="Nolan M."/>
            <person name="Ohm R."/>
            <person name="Pangilinan J."/>
            <person name="Park H.-J."/>
            <person name="Ramirez L."/>
            <person name="Alfaro M."/>
            <person name="Sun H."/>
            <person name="Tritt A."/>
            <person name="Yoshinaga Y."/>
            <person name="Zwiers L.-H."/>
            <person name="Turgeon B."/>
            <person name="Goodwin S."/>
            <person name="Spatafora J."/>
            <person name="Crous P."/>
            <person name="Grigoriev I."/>
        </authorList>
    </citation>
    <scope>NUCLEOTIDE SEQUENCE</scope>
    <source>
        <strain evidence="1">CBS 260.36</strain>
    </source>
</reference>
<dbReference type="PANTHER" id="PTHR46865:SF2">
    <property type="entry name" value="MONOOXYGENASE"/>
    <property type="match status" value="1"/>
</dbReference>
<dbReference type="PANTHER" id="PTHR46865">
    <property type="entry name" value="OXIDOREDUCTASE-RELATED"/>
    <property type="match status" value="1"/>
</dbReference>
<dbReference type="InterPro" id="IPR036188">
    <property type="entry name" value="FAD/NAD-bd_sf"/>
</dbReference>
<comment type="caution">
    <text evidence="1">The sequence shown here is derived from an EMBL/GenBank/DDBJ whole genome shotgun (WGS) entry which is preliminary data.</text>
</comment>
<keyword evidence="2" id="KW-1185">Reference proteome</keyword>
<proteinExistence type="predicted"/>
<dbReference type="Proteomes" id="UP000799439">
    <property type="component" value="Unassembled WGS sequence"/>
</dbReference>
<protein>
    <submittedName>
        <fullName evidence="1">FAD/NAD(P)-binding domain-containing protein</fullName>
    </submittedName>
</protein>
<evidence type="ECO:0000313" key="2">
    <source>
        <dbReference type="Proteomes" id="UP000799439"/>
    </source>
</evidence>
<dbReference type="SUPFAM" id="SSF51905">
    <property type="entry name" value="FAD/NAD(P)-binding domain"/>
    <property type="match status" value="1"/>
</dbReference>
<sequence length="412" mass="45644">MANPLKILVSGSGIAGSVFAHWMLRANRNVQITIVEHSPSLRLTGASVDIRSSAIDIIKAMAAEAEIRKNSTNEEGMQMVGANGRPIATFRATGRSDVQSMTSEYEIFRGALAGIFMEPIKDRIKLIFNESVEHYEELEDGVQVTFSSKHTEQYDLLVAADGYGSRIRGQLLNDSPRHQIHDEGVHVAYFTIDKDLLQGSRLAKGYSDTGGRAVWLRPDPAGRTRAMLLNVTWSSNTEMKAKLNKALEDGSYQELMIEMFRDVGWITPQVLAGMRESTDFYCSLFAQVRSPKLCSNRVVLLGDAGYATPGFGTSLAIIGGYVLAGEVMSGDLSSALKRYEDLLLPFVKSQQGDDIAMQLVNPQTRWGINLRNVIMWLVTTLRLDQLAIRASAWIGFTEKKLKMPNYPWPATT</sequence>
<dbReference type="Gene3D" id="3.50.50.60">
    <property type="entry name" value="FAD/NAD(P)-binding domain"/>
    <property type="match status" value="1"/>
</dbReference>
<dbReference type="AlphaFoldDB" id="A0A9P4J3I1"/>
<dbReference type="OrthoDB" id="655030at2759"/>
<organism evidence="1 2">
    <name type="scientific">Myriangium duriaei CBS 260.36</name>
    <dbReference type="NCBI Taxonomy" id="1168546"/>
    <lineage>
        <taxon>Eukaryota</taxon>
        <taxon>Fungi</taxon>
        <taxon>Dikarya</taxon>
        <taxon>Ascomycota</taxon>
        <taxon>Pezizomycotina</taxon>
        <taxon>Dothideomycetes</taxon>
        <taxon>Dothideomycetidae</taxon>
        <taxon>Myriangiales</taxon>
        <taxon>Myriangiaceae</taxon>
        <taxon>Myriangium</taxon>
    </lineage>
</organism>
<evidence type="ECO:0000313" key="1">
    <source>
        <dbReference type="EMBL" id="KAF2152792.1"/>
    </source>
</evidence>